<sequence>MTPEEWRQGMENEAASVQDSRWAIETRLAANRFGWRQALSAAVVFALLGAAQELLLSLVFRAQGDSLPDQLWPGVLGVAFALGFGLGRWRFGPLEAGAGALAFLPGAWLFVVGLQAFSNGPLGAPNSPAFDNNDVFALAVLAALGAGLTQTWAQRRQAAAR</sequence>
<evidence type="ECO:0000313" key="2">
    <source>
        <dbReference type="EMBL" id="MFC6659848.1"/>
    </source>
</evidence>
<evidence type="ECO:0000256" key="1">
    <source>
        <dbReference type="SAM" id="Phobius"/>
    </source>
</evidence>
<dbReference type="Proteomes" id="UP001596317">
    <property type="component" value="Unassembled WGS sequence"/>
</dbReference>
<feature type="transmembrane region" description="Helical" evidence="1">
    <location>
        <begin position="135"/>
        <end position="153"/>
    </location>
</feature>
<keyword evidence="1" id="KW-0472">Membrane</keyword>
<keyword evidence="1" id="KW-0812">Transmembrane</keyword>
<keyword evidence="3" id="KW-1185">Reference proteome</keyword>
<name>A0ABW1ZGE2_9DEIO</name>
<feature type="transmembrane region" description="Helical" evidence="1">
    <location>
        <begin position="38"/>
        <end position="59"/>
    </location>
</feature>
<evidence type="ECO:0008006" key="4">
    <source>
        <dbReference type="Google" id="ProtNLM"/>
    </source>
</evidence>
<evidence type="ECO:0000313" key="3">
    <source>
        <dbReference type="Proteomes" id="UP001596317"/>
    </source>
</evidence>
<dbReference type="EMBL" id="JBHSWB010000001">
    <property type="protein sequence ID" value="MFC6659848.1"/>
    <property type="molecule type" value="Genomic_DNA"/>
</dbReference>
<protein>
    <recommendedName>
        <fullName evidence="4">SPW repeat-containing protein</fullName>
    </recommendedName>
</protein>
<proteinExistence type="predicted"/>
<keyword evidence="1" id="KW-1133">Transmembrane helix</keyword>
<feature type="transmembrane region" description="Helical" evidence="1">
    <location>
        <begin position="71"/>
        <end position="89"/>
    </location>
</feature>
<organism evidence="2 3">
    <name type="scientific">Deinococcus multiflagellatus</name>
    <dbReference type="NCBI Taxonomy" id="1656887"/>
    <lineage>
        <taxon>Bacteria</taxon>
        <taxon>Thermotogati</taxon>
        <taxon>Deinococcota</taxon>
        <taxon>Deinococci</taxon>
        <taxon>Deinococcales</taxon>
        <taxon>Deinococcaceae</taxon>
        <taxon>Deinococcus</taxon>
    </lineage>
</organism>
<reference evidence="3" key="1">
    <citation type="journal article" date="2019" name="Int. J. Syst. Evol. Microbiol.">
        <title>The Global Catalogue of Microorganisms (GCM) 10K type strain sequencing project: providing services to taxonomists for standard genome sequencing and annotation.</title>
        <authorList>
            <consortium name="The Broad Institute Genomics Platform"/>
            <consortium name="The Broad Institute Genome Sequencing Center for Infectious Disease"/>
            <person name="Wu L."/>
            <person name="Ma J."/>
        </authorList>
    </citation>
    <scope>NUCLEOTIDE SEQUENCE [LARGE SCALE GENOMIC DNA]</scope>
    <source>
        <strain evidence="3">CCUG 63830</strain>
    </source>
</reference>
<dbReference type="RefSeq" id="WP_224603555.1">
    <property type="nucleotide sequence ID" value="NZ_JAIQXV010000001.1"/>
</dbReference>
<feature type="transmembrane region" description="Helical" evidence="1">
    <location>
        <begin position="96"/>
        <end position="115"/>
    </location>
</feature>
<gene>
    <name evidence="2" type="ORF">ACFP90_05325</name>
</gene>
<accession>A0ABW1ZGE2</accession>
<comment type="caution">
    <text evidence="2">The sequence shown here is derived from an EMBL/GenBank/DDBJ whole genome shotgun (WGS) entry which is preliminary data.</text>
</comment>